<gene>
    <name evidence="3" type="ORF">A3G90_01540</name>
</gene>
<evidence type="ECO:0000256" key="1">
    <source>
        <dbReference type="SAM" id="MobiDB-lite"/>
    </source>
</evidence>
<organism evidence="3 4">
    <name type="scientific">Candidatus Kaiserbacteria bacterium RIFCSPLOWO2_12_FULL_45_26</name>
    <dbReference type="NCBI Taxonomy" id="1798525"/>
    <lineage>
        <taxon>Bacteria</taxon>
        <taxon>Candidatus Kaiseribacteriota</taxon>
    </lineage>
</organism>
<dbReference type="STRING" id="1798525.A3G90_01540"/>
<dbReference type="EMBL" id="MFMM01000001">
    <property type="protein sequence ID" value="OGG84751.1"/>
    <property type="molecule type" value="Genomic_DNA"/>
</dbReference>
<dbReference type="Proteomes" id="UP000177325">
    <property type="component" value="Unassembled WGS sequence"/>
</dbReference>
<feature type="signal peptide" evidence="2">
    <location>
        <begin position="1"/>
        <end position="21"/>
    </location>
</feature>
<evidence type="ECO:0000256" key="2">
    <source>
        <dbReference type="SAM" id="SignalP"/>
    </source>
</evidence>
<proteinExistence type="predicted"/>
<evidence type="ECO:0000313" key="3">
    <source>
        <dbReference type="EMBL" id="OGG84751.1"/>
    </source>
</evidence>
<protein>
    <submittedName>
        <fullName evidence="3">Uncharacterized protein</fullName>
    </submittedName>
</protein>
<comment type="caution">
    <text evidence="3">The sequence shown here is derived from an EMBL/GenBank/DDBJ whole genome shotgun (WGS) entry which is preliminary data.</text>
</comment>
<feature type="compositionally biased region" description="Basic and acidic residues" evidence="1">
    <location>
        <begin position="108"/>
        <end position="118"/>
    </location>
</feature>
<sequence>MRIVHLIFPFIGVTFVSLASAANDKYCATISNMAERLKCHAQIRGLPDTATWRDINRLDNEQARMRAARISGLPETASWKDISRISDEMLRQQNAKNRGLPDTASWQDIDKFDNDKKHASNQSSQETATRTQTNSENQ</sequence>
<feature type="region of interest" description="Disordered" evidence="1">
    <location>
        <begin position="94"/>
        <end position="138"/>
    </location>
</feature>
<name>A0A1F6FFV0_9BACT</name>
<keyword evidence="2" id="KW-0732">Signal</keyword>
<feature type="compositionally biased region" description="Polar residues" evidence="1">
    <location>
        <begin position="120"/>
        <end position="138"/>
    </location>
</feature>
<dbReference type="AlphaFoldDB" id="A0A1F6FFV0"/>
<evidence type="ECO:0000313" key="4">
    <source>
        <dbReference type="Proteomes" id="UP000177325"/>
    </source>
</evidence>
<feature type="chain" id="PRO_5009524315" evidence="2">
    <location>
        <begin position="22"/>
        <end position="138"/>
    </location>
</feature>
<accession>A0A1F6FFV0</accession>
<reference evidence="3 4" key="1">
    <citation type="journal article" date="2016" name="Nat. Commun.">
        <title>Thousands of microbial genomes shed light on interconnected biogeochemical processes in an aquifer system.</title>
        <authorList>
            <person name="Anantharaman K."/>
            <person name="Brown C.T."/>
            <person name="Hug L.A."/>
            <person name="Sharon I."/>
            <person name="Castelle C.J."/>
            <person name="Probst A.J."/>
            <person name="Thomas B.C."/>
            <person name="Singh A."/>
            <person name="Wilkins M.J."/>
            <person name="Karaoz U."/>
            <person name="Brodie E.L."/>
            <person name="Williams K.H."/>
            <person name="Hubbard S.S."/>
            <person name="Banfield J.F."/>
        </authorList>
    </citation>
    <scope>NUCLEOTIDE SEQUENCE [LARGE SCALE GENOMIC DNA]</scope>
</reference>